<keyword evidence="6" id="KW-1185">Reference proteome</keyword>
<gene>
    <name evidence="5" type="ORF">H6P81_001234</name>
</gene>
<dbReference type="EMBL" id="JAINDJ010000002">
    <property type="protein sequence ID" value="KAG9456726.1"/>
    <property type="molecule type" value="Genomic_DNA"/>
</dbReference>
<dbReference type="Pfam" id="PF00071">
    <property type="entry name" value="Ras"/>
    <property type="match status" value="1"/>
</dbReference>
<dbReference type="PROSITE" id="PS51419">
    <property type="entry name" value="RAB"/>
    <property type="match status" value="1"/>
</dbReference>
<evidence type="ECO:0000256" key="2">
    <source>
        <dbReference type="ARBA" id="ARBA00022741"/>
    </source>
</evidence>
<dbReference type="PROSITE" id="PS51421">
    <property type="entry name" value="RAS"/>
    <property type="match status" value="1"/>
</dbReference>
<dbReference type="AlphaFoldDB" id="A0AAV7F7K0"/>
<dbReference type="Proteomes" id="UP000825729">
    <property type="component" value="Unassembled WGS sequence"/>
</dbReference>
<sequence length="96" mass="10358">MPAIVCKLLVGDKCDLVHKKVVDTQTALAVVDEFGIPFIETSAKDSINVEEAVLTMAGEIKKRVGAQPNASIKAANTVQMKGQPIQQNSNCCEFIR</sequence>
<keyword evidence="3" id="KW-0342">GTP-binding</keyword>
<dbReference type="PRINTS" id="PR00449">
    <property type="entry name" value="RASTRNSFRMNG"/>
</dbReference>
<dbReference type="SUPFAM" id="SSF52540">
    <property type="entry name" value="P-loop containing nucleoside triphosphate hydrolases"/>
    <property type="match status" value="1"/>
</dbReference>
<evidence type="ECO:0000256" key="4">
    <source>
        <dbReference type="ARBA" id="ARBA00037868"/>
    </source>
</evidence>
<evidence type="ECO:0000256" key="3">
    <source>
        <dbReference type="ARBA" id="ARBA00023134"/>
    </source>
</evidence>
<organism evidence="5 6">
    <name type="scientific">Aristolochia fimbriata</name>
    <name type="common">White veined hardy Dutchman's pipe vine</name>
    <dbReference type="NCBI Taxonomy" id="158543"/>
    <lineage>
        <taxon>Eukaryota</taxon>
        <taxon>Viridiplantae</taxon>
        <taxon>Streptophyta</taxon>
        <taxon>Embryophyta</taxon>
        <taxon>Tracheophyta</taxon>
        <taxon>Spermatophyta</taxon>
        <taxon>Magnoliopsida</taxon>
        <taxon>Magnoliidae</taxon>
        <taxon>Piperales</taxon>
        <taxon>Aristolochiaceae</taxon>
        <taxon>Aristolochia</taxon>
    </lineage>
</organism>
<keyword evidence="2" id="KW-0547">Nucleotide-binding</keyword>
<dbReference type="Gene3D" id="3.40.50.300">
    <property type="entry name" value="P-loop containing nucleotide triphosphate hydrolases"/>
    <property type="match status" value="1"/>
</dbReference>
<dbReference type="SMART" id="SM00175">
    <property type="entry name" value="RAB"/>
    <property type="match status" value="1"/>
</dbReference>
<dbReference type="InterPro" id="IPR001806">
    <property type="entry name" value="Small_GTPase"/>
</dbReference>
<comment type="similarity">
    <text evidence="1">Belongs to the small GTPase superfamily. Rab family.</text>
</comment>
<dbReference type="GO" id="GO:0003924">
    <property type="term" value="F:GTPase activity"/>
    <property type="evidence" value="ECO:0007669"/>
    <property type="project" value="InterPro"/>
</dbReference>
<reference evidence="5 6" key="1">
    <citation type="submission" date="2021-07" db="EMBL/GenBank/DDBJ databases">
        <title>The Aristolochia fimbriata genome: insights into angiosperm evolution, floral development and chemical biosynthesis.</title>
        <authorList>
            <person name="Jiao Y."/>
        </authorList>
    </citation>
    <scope>NUCLEOTIDE SEQUENCE [LARGE SCALE GENOMIC DNA]</scope>
    <source>
        <strain evidence="5">IBCAS-2021</strain>
        <tissue evidence="5">Leaf</tissue>
    </source>
</reference>
<evidence type="ECO:0000313" key="5">
    <source>
        <dbReference type="EMBL" id="KAG9456726.1"/>
    </source>
</evidence>
<dbReference type="GO" id="GO:0012505">
    <property type="term" value="C:endomembrane system"/>
    <property type="evidence" value="ECO:0007669"/>
    <property type="project" value="UniProtKB-SubCell"/>
</dbReference>
<accession>A0AAV7F7K0</accession>
<evidence type="ECO:0000313" key="6">
    <source>
        <dbReference type="Proteomes" id="UP000825729"/>
    </source>
</evidence>
<comment type="subcellular location">
    <subcellularLocation>
        <location evidence="4">Endomembrane system</location>
        <topology evidence="4">Lipid-anchor</topology>
    </subcellularLocation>
</comment>
<protein>
    <submittedName>
        <fullName evidence="5">Uncharacterized protein</fullName>
    </submittedName>
</protein>
<dbReference type="InterPro" id="IPR027417">
    <property type="entry name" value="P-loop_NTPase"/>
</dbReference>
<dbReference type="InterPro" id="IPR050227">
    <property type="entry name" value="Rab"/>
</dbReference>
<evidence type="ECO:0000256" key="1">
    <source>
        <dbReference type="ARBA" id="ARBA00006270"/>
    </source>
</evidence>
<comment type="caution">
    <text evidence="5">The sequence shown here is derived from an EMBL/GenBank/DDBJ whole genome shotgun (WGS) entry which is preliminary data.</text>
</comment>
<dbReference type="GO" id="GO:0005525">
    <property type="term" value="F:GTP binding"/>
    <property type="evidence" value="ECO:0007669"/>
    <property type="project" value="UniProtKB-KW"/>
</dbReference>
<name>A0AAV7F7K0_ARIFI</name>
<dbReference type="FunFam" id="3.40.50.300:FF:001447">
    <property type="entry name" value="Ras-related protein Rab-1B"/>
    <property type="match status" value="1"/>
</dbReference>
<dbReference type="PANTHER" id="PTHR47977">
    <property type="entry name" value="RAS-RELATED PROTEIN RAB"/>
    <property type="match status" value="1"/>
</dbReference>
<proteinExistence type="inferred from homology"/>